<reference evidence="2 3" key="1">
    <citation type="submission" date="2017-03" db="EMBL/GenBank/DDBJ databases">
        <title>wgs assembly of Dolosigranulum pigrum KPL CDC strains.</title>
        <authorList>
            <person name="Brugger S.D."/>
            <person name="Pettigrew M."/>
            <person name="Kong Y."/>
            <person name="Lemon K.P."/>
        </authorList>
    </citation>
    <scope>NUCLEOTIDE SEQUENCE [LARGE SCALE GENOMIC DNA]</scope>
    <source>
        <strain evidence="2 3">KPL1931_CDC4294-98</strain>
    </source>
</reference>
<feature type="transmembrane region" description="Helical" evidence="1">
    <location>
        <begin position="7"/>
        <end position="24"/>
    </location>
</feature>
<evidence type="ECO:0000313" key="3">
    <source>
        <dbReference type="Proteomes" id="UP000249099"/>
    </source>
</evidence>
<dbReference type="EMBL" id="NAQV01000023">
    <property type="protein sequence ID" value="RAN62398.1"/>
    <property type="molecule type" value="Genomic_DNA"/>
</dbReference>
<feature type="transmembrane region" description="Helical" evidence="1">
    <location>
        <begin position="55"/>
        <end position="78"/>
    </location>
</feature>
<comment type="caution">
    <text evidence="2">The sequence shown here is derived from an EMBL/GenBank/DDBJ whole genome shotgun (WGS) entry which is preliminary data.</text>
</comment>
<feature type="transmembrane region" description="Helical" evidence="1">
    <location>
        <begin position="90"/>
        <end position="112"/>
    </location>
</feature>
<dbReference type="AlphaFoldDB" id="A0A328KHM8"/>
<sequence>MSLITFAITYALLCCIFWGISVFVKRNRHYYFVEYVDVIDKKFLHHPYNNIDRGILTTLNVAVFPLLFTILMDIILFRIATLHQTPLFKIVMWAIFITITLILIRLLILIAYNDEFFDPLTVYEGLFKHEKGIQLAKKYEISRVEIYKHVNIRKLIRSHTTEEQYQKIIDNIIYILPFFQLAMIDHYGIDDLLFETPMVFDSSIEWCEYYSVKHGEPCENNTNLFMQPSLLYEVYHDTDEVLYPKVEQPVKMSTNIETGRVETCKMITGLNHRERVAVLSVVRYFKNVPASDIPLEIGRNLAYMSLWDFFKNEQNSTTTETLQKLLELYAENADVNQFDNSKYTMYGFTFRLYAFMLFRSEHQGQSNLFWRDVDCLGNVEKVVALGDIEDN</sequence>
<keyword evidence="1" id="KW-1133">Transmembrane helix</keyword>
<protein>
    <submittedName>
        <fullName evidence="2">Uncharacterized protein</fullName>
    </submittedName>
</protein>
<dbReference type="RefSeq" id="WP_112790346.1">
    <property type="nucleotide sequence ID" value="NZ_NAQV01000023.1"/>
</dbReference>
<accession>A0A328KHM8</accession>
<proteinExistence type="predicted"/>
<gene>
    <name evidence="2" type="ORF">B8A44_07570</name>
</gene>
<keyword evidence="1" id="KW-0472">Membrane</keyword>
<name>A0A328KHM8_9LACT</name>
<evidence type="ECO:0000256" key="1">
    <source>
        <dbReference type="SAM" id="Phobius"/>
    </source>
</evidence>
<organism evidence="2 3">
    <name type="scientific">Dolosigranulum pigrum</name>
    <dbReference type="NCBI Taxonomy" id="29394"/>
    <lineage>
        <taxon>Bacteria</taxon>
        <taxon>Bacillati</taxon>
        <taxon>Bacillota</taxon>
        <taxon>Bacilli</taxon>
        <taxon>Lactobacillales</taxon>
        <taxon>Carnobacteriaceae</taxon>
        <taxon>Dolosigranulum</taxon>
    </lineage>
</organism>
<evidence type="ECO:0000313" key="2">
    <source>
        <dbReference type="EMBL" id="RAN62398.1"/>
    </source>
</evidence>
<dbReference type="Proteomes" id="UP000249099">
    <property type="component" value="Unassembled WGS sequence"/>
</dbReference>
<keyword evidence="1" id="KW-0812">Transmembrane</keyword>